<evidence type="ECO:0008006" key="4">
    <source>
        <dbReference type="Google" id="ProtNLM"/>
    </source>
</evidence>
<dbReference type="PANTHER" id="PTHR42866">
    <property type="entry name" value="3-DEOXY-MANNO-OCTULOSONATE CYTIDYLYLTRANSFERASE"/>
    <property type="match status" value="1"/>
</dbReference>
<gene>
    <name evidence="3" type="ORF">METZ01_LOCUS451304</name>
</gene>
<dbReference type="InterPro" id="IPR029044">
    <property type="entry name" value="Nucleotide-diphossugar_trans"/>
</dbReference>
<protein>
    <recommendedName>
        <fullName evidence="4">3-deoxy-manno-octulosonate cytidylyltransferase</fullName>
    </recommendedName>
</protein>
<dbReference type="AlphaFoldDB" id="A0A382ZT38"/>
<dbReference type="GO" id="GO:0008690">
    <property type="term" value="F:3-deoxy-manno-octulosonate cytidylyltransferase activity"/>
    <property type="evidence" value="ECO:0007669"/>
    <property type="project" value="TreeGrafter"/>
</dbReference>
<feature type="non-terminal residue" evidence="3">
    <location>
        <position position="83"/>
    </location>
</feature>
<dbReference type="EMBL" id="UINC01186292">
    <property type="protein sequence ID" value="SVD98450.1"/>
    <property type="molecule type" value="Genomic_DNA"/>
</dbReference>
<evidence type="ECO:0000256" key="1">
    <source>
        <dbReference type="ARBA" id="ARBA00022679"/>
    </source>
</evidence>
<proteinExistence type="predicted"/>
<reference evidence="3" key="1">
    <citation type="submission" date="2018-05" db="EMBL/GenBank/DDBJ databases">
        <authorList>
            <person name="Lanie J.A."/>
            <person name="Ng W.-L."/>
            <person name="Kazmierczak K.M."/>
            <person name="Andrzejewski T.M."/>
            <person name="Davidsen T.M."/>
            <person name="Wayne K.J."/>
            <person name="Tettelin H."/>
            <person name="Glass J.I."/>
            <person name="Rusch D."/>
            <person name="Podicherti R."/>
            <person name="Tsui H.-C.T."/>
            <person name="Winkler M.E."/>
        </authorList>
    </citation>
    <scope>NUCLEOTIDE SEQUENCE</scope>
</reference>
<organism evidence="3">
    <name type="scientific">marine metagenome</name>
    <dbReference type="NCBI Taxonomy" id="408172"/>
    <lineage>
        <taxon>unclassified sequences</taxon>
        <taxon>metagenomes</taxon>
        <taxon>ecological metagenomes</taxon>
    </lineage>
</organism>
<dbReference type="PANTHER" id="PTHR42866:SF2">
    <property type="entry name" value="3-DEOXY-MANNO-OCTULOSONATE CYTIDYLYLTRANSFERASE, MITOCHONDRIAL"/>
    <property type="match status" value="1"/>
</dbReference>
<dbReference type="Pfam" id="PF02348">
    <property type="entry name" value="CTP_transf_3"/>
    <property type="match status" value="1"/>
</dbReference>
<dbReference type="SUPFAM" id="SSF53448">
    <property type="entry name" value="Nucleotide-diphospho-sugar transferases"/>
    <property type="match status" value="1"/>
</dbReference>
<sequence>MKIVTIIPAHLASIRLPRKILMPIHGIPMIEHVRRRAKLSNKINKVFVATGDLKIKYCVESFGGEVLITKKKHINGTSRASEA</sequence>
<keyword evidence="1" id="KW-0808">Transferase</keyword>
<evidence type="ECO:0000256" key="2">
    <source>
        <dbReference type="ARBA" id="ARBA00022695"/>
    </source>
</evidence>
<keyword evidence="2" id="KW-0548">Nucleotidyltransferase</keyword>
<accession>A0A382ZT38</accession>
<evidence type="ECO:0000313" key="3">
    <source>
        <dbReference type="EMBL" id="SVD98450.1"/>
    </source>
</evidence>
<name>A0A382ZT38_9ZZZZ</name>
<dbReference type="InterPro" id="IPR003329">
    <property type="entry name" value="Cytidylyl_trans"/>
</dbReference>
<dbReference type="Gene3D" id="3.90.550.10">
    <property type="entry name" value="Spore Coat Polysaccharide Biosynthesis Protein SpsA, Chain A"/>
    <property type="match status" value="1"/>
</dbReference>
<dbReference type="GO" id="GO:0005829">
    <property type="term" value="C:cytosol"/>
    <property type="evidence" value="ECO:0007669"/>
    <property type="project" value="TreeGrafter"/>
</dbReference>